<sequence length="100" mass="11716">MIVWVQLPALKVHFYHKEVLTTLGNLIDRGSGWMMNGRRWNTRISQRFALNGPRSAMSLTPFLSCSLPQFRQMDGGPARRQWRLRWRSSRRQIRASDLGC</sequence>
<organism evidence="1 2">
    <name type="scientific">Linum trigynum</name>
    <dbReference type="NCBI Taxonomy" id="586398"/>
    <lineage>
        <taxon>Eukaryota</taxon>
        <taxon>Viridiplantae</taxon>
        <taxon>Streptophyta</taxon>
        <taxon>Embryophyta</taxon>
        <taxon>Tracheophyta</taxon>
        <taxon>Spermatophyta</taxon>
        <taxon>Magnoliopsida</taxon>
        <taxon>eudicotyledons</taxon>
        <taxon>Gunneridae</taxon>
        <taxon>Pentapetalae</taxon>
        <taxon>rosids</taxon>
        <taxon>fabids</taxon>
        <taxon>Malpighiales</taxon>
        <taxon>Linaceae</taxon>
        <taxon>Linum</taxon>
    </lineage>
</organism>
<protein>
    <recommendedName>
        <fullName evidence="3">DUF4283 domain-containing protein</fullName>
    </recommendedName>
</protein>
<reference evidence="1 2" key="1">
    <citation type="submission" date="2024-04" db="EMBL/GenBank/DDBJ databases">
        <authorList>
            <person name="Fracassetti M."/>
        </authorList>
    </citation>
    <scope>NUCLEOTIDE SEQUENCE [LARGE SCALE GENOMIC DNA]</scope>
</reference>
<dbReference type="Proteomes" id="UP001497516">
    <property type="component" value="Chromosome 5"/>
</dbReference>
<keyword evidence="2" id="KW-1185">Reference proteome</keyword>
<name>A0AAV2EUQ9_9ROSI</name>
<gene>
    <name evidence="1" type="ORF">LTRI10_LOCUS30200</name>
</gene>
<dbReference type="EMBL" id="OZ034818">
    <property type="protein sequence ID" value="CAL1389333.1"/>
    <property type="molecule type" value="Genomic_DNA"/>
</dbReference>
<evidence type="ECO:0000313" key="1">
    <source>
        <dbReference type="EMBL" id="CAL1389333.1"/>
    </source>
</evidence>
<evidence type="ECO:0000313" key="2">
    <source>
        <dbReference type="Proteomes" id="UP001497516"/>
    </source>
</evidence>
<proteinExistence type="predicted"/>
<dbReference type="AlphaFoldDB" id="A0AAV2EUQ9"/>
<evidence type="ECO:0008006" key="3">
    <source>
        <dbReference type="Google" id="ProtNLM"/>
    </source>
</evidence>
<accession>A0AAV2EUQ9</accession>